<name>A0A918M1L7_9ACTN</name>
<organism evidence="2 3">
    <name type="scientific">Streptomyces phaeofaciens</name>
    <dbReference type="NCBI Taxonomy" id="68254"/>
    <lineage>
        <taxon>Bacteria</taxon>
        <taxon>Bacillati</taxon>
        <taxon>Actinomycetota</taxon>
        <taxon>Actinomycetes</taxon>
        <taxon>Kitasatosporales</taxon>
        <taxon>Streptomycetaceae</taxon>
        <taxon>Streptomyces</taxon>
    </lineage>
</organism>
<gene>
    <name evidence="2" type="ORF">GCM10010226_85130</name>
</gene>
<evidence type="ECO:0000313" key="3">
    <source>
        <dbReference type="Proteomes" id="UP000646776"/>
    </source>
</evidence>
<proteinExistence type="predicted"/>
<feature type="region of interest" description="Disordered" evidence="1">
    <location>
        <begin position="56"/>
        <end position="194"/>
    </location>
</feature>
<dbReference type="Proteomes" id="UP000646776">
    <property type="component" value="Unassembled WGS sequence"/>
</dbReference>
<comment type="caution">
    <text evidence="2">The sequence shown here is derived from an EMBL/GenBank/DDBJ whole genome shotgun (WGS) entry which is preliminary data.</text>
</comment>
<keyword evidence="3" id="KW-1185">Reference proteome</keyword>
<sequence length="258" mass="28125">MQLWNQSYPSALKAEQDRLLYLAKLNQRHGIGWRSRATVEELLPLRLAALGVPKPKNVTLRPRAATPPAAQPPHHPQPRNRASAPPRPGQRVPARHPDTEVASAEPTPTTARLTREARQPSAREENRSRSRTEEAGAPAPLTLEVDGALPTMPEPDLEPEGECAPRGKPETEPKSETLPETEMARSGGAITGTGATRAEAISTVFAGLTDRAGKYPSMPALLQLLFQEHGITGRKRPPMSAVSVRRYRTVGVPLRTRD</sequence>
<protein>
    <submittedName>
        <fullName evidence="2">Uncharacterized protein</fullName>
    </submittedName>
</protein>
<dbReference type="EMBL" id="BMSA01000045">
    <property type="protein sequence ID" value="GGT94324.1"/>
    <property type="molecule type" value="Genomic_DNA"/>
</dbReference>
<dbReference type="AlphaFoldDB" id="A0A918M1L7"/>
<evidence type="ECO:0000313" key="2">
    <source>
        <dbReference type="EMBL" id="GGT94324.1"/>
    </source>
</evidence>
<feature type="compositionally biased region" description="Basic and acidic residues" evidence="1">
    <location>
        <begin position="113"/>
        <end position="134"/>
    </location>
</feature>
<feature type="compositionally biased region" description="Basic and acidic residues" evidence="1">
    <location>
        <begin position="163"/>
        <end position="177"/>
    </location>
</feature>
<accession>A0A918M1L7</accession>
<reference evidence="2" key="1">
    <citation type="journal article" date="2014" name="Int. J. Syst. Evol. Microbiol.">
        <title>Complete genome sequence of Corynebacterium casei LMG S-19264T (=DSM 44701T), isolated from a smear-ripened cheese.</title>
        <authorList>
            <consortium name="US DOE Joint Genome Institute (JGI-PGF)"/>
            <person name="Walter F."/>
            <person name="Albersmeier A."/>
            <person name="Kalinowski J."/>
            <person name="Ruckert C."/>
        </authorList>
    </citation>
    <scope>NUCLEOTIDE SEQUENCE</scope>
    <source>
        <strain evidence="2">JCM 4125</strain>
    </source>
</reference>
<evidence type="ECO:0000256" key="1">
    <source>
        <dbReference type="SAM" id="MobiDB-lite"/>
    </source>
</evidence>
<feature type="compositionally biased region" description="Low complexity" evidence="1">
    <location>
        <begin position="184"/>
        <end position="194"/>
    </location>
</feature>
<reference evidence="2" key="2">
    <citation type="submission" date="2020-09" db="EMBL/GenBank/DDBJ databases">
        <authorList>
            <person name="Sun Q."/>
            <person name="Ohkuma M."/>
        </authorList>
    </citation>
    <scope>NUCLEOTIDE SEQUENCE</scope>
    <source>
        <strain evidence="2">JCM 4125</strain>
    </source>
</reference>